<evidence type="ECO:0000313" key="2">
    <source>
        <dbReference type="Proteomes" id="UP000660262"/>
    </source>
</evidence>
<evidence type="ECO:0000313" key="1">
    <source>
        <dbReference type="EMBL" id="GHP08284.1"/>
    </source>
</evidence>
<comment type="caution">
    <text evidence="1">The sequence shown here is derived from an EMBL/GenBank/DDBJ whole genome shotgun (WGS) entry which is preliminary data.</text>
</comment>
<protein>
    <submittedName>
        <fullName evidence="1">Uncharacterized protein</fullName>
    </submittedName>
</protein>
<name>A0A830HM69_9CHLO</name>
<dbReference type="Proteomes" id="UP000660262">
    <property type="component" value="Unassembled WGS sequence"/>
</dbReference>
<dbReference type="AlphaFoldDB" id="A0A830HM69"/>
<dbReference type="EMBL" id="BNJQ01000020">
    <property type="protein sequence ID" value="GHP08284.1"/>
    <property type="molecule type" value="Genomic_DNA"/>
</dbReference>
<gene>
    <name evidence="1" type="ORF">PPROV_000702500</name>
</gene>
<sequence>MVNSSSVFSSLKGVFSSKSSSTRVRIFFSLLLICYLEVCLWSFCLSAGNCVEGSAYLSRETQNLSATNVVGYSNYDLNGNSGAVHFHGYHGKSLENLFYSDWALKLERRVVQYLSHQELGAAGRLVDRLVDGPARLPFTLNQGVPAPYTGINAVQIRGVPALTLSLL</sequence>
<dbReference type="OrthoDB" id="504536at2759"/>
<proteinExistence type="predicted"/>
<organism evidence="1 2">
    <name type="scientific">Pycnococcus provasolii</name>
    <dbReference type="NCBI Taxonomy" id="41880"/>
    <lineage>
        <taxon>Eukaryota</taxon>
        <taxon>Viridiplantae</taxon>
        <taxon>Chlorophyta</taxon>
        <taxon>Pseudoscourfieldiophyceae</taxon>
        <taxon>Pseudoscourfieldiales</taxon>
        <taxon>Pycnococcaceae</taxon>
        <taxon>Pycnococcus</taxon>
    </lineage>
</organism>
<reference evidence="1" key="1">
    <citation type="submission" date="2020-10" db="EMBL/GenBank/DDBJ databases">
        <title>Unveiling of a novel bifunctional photoreceptor, Dualchrome1, isolated from a cosmopolitan green alga.</title>
        <authorList>
            <person name="Suzuki S."/>
            <person name="Kawachi M."/>
        </authorList>
    </citation>
    <scope>NUCLEOTIDE SEQUENCE</scope>
    <source>
        <strain evidence="1">NIES 2893</strain>
    </source>
</reference>
<keyword evidence="2" id="KW-1185">Reference proteome</keyword>
<accession>A0A830HM69</accession>